<keyword evidence="3" id="KW-1185">Reference proteome</keyword>
<dbReference type="AlphaFoldDB" id="A0A8H4LTA2"/>
<sequence>MVLSSAPPRPVSTCQTSTHAISGERQPPAAGSRRRVQLQAQAPRPGHAGQPFGVLWGALCFGISRRIETGYGGGCARARGRTIRRSTARPVLDPPSPPVANDVINRAPWRERKGRCDIEGSSLHSACRPLDGPRSQRGGVPIVGFVVNGCKELVALVTKALSRAAQGGSATTKWRVAETCNGCRVLVALASRRHCFLRKSCLCPTWGDDDTLLCAPCYDDSPWGFAGRRVQSCPSLRIDGAILSLEILHSFLHARICLSVWLGISSELRPRMDFVSLVCGIPPVGPGVGHGKEEGRRGVVTAAHHFAAKKDAMTNAQRVVSIQGKTPTTFMVLVAPASESNILRIGDDDWDVFGQLVDGGARFCVGCSLWK</sequence>
<dbReference type="Proteomes" id="UP000557566">
    <property type="component" value="Unassembled WGS sequence"/>
</dbReference>
<reference evidence="2 3" key="1">
    <citation type="journal article" date="2020" name="Genome Biol. Evol.">
        <title>A new high-quality draft genome assembly of the Chinese cordyceps Ophiocordyceps sinensis.</title>
        <authorList>
            <person name="Shu R."/>
            <person name="Zhang J."/>
            <person name="Meng Q."/>
            <person name="Zhang H."/>
            <person name="Zhou G."/>
            <person name="Li M."/>
            <person name="Wu P."/>
            <person name="Zhao Y."/>
            <person name="Chen C."/>
            <person name="Qin Q."/>
        </authorList>
    </citation>
    <scope>NUCLEOTIDE SEQUENCE [LARGE SCALE GENOMIC DNA]</scope>
    <source>
        <strain evidence="2 3">IOZ07</strain>
    </source>
</reference>
<name>A0A8H4LTA2_9HYPO</name>
<protein>
    <submittedName>
        <fullName evidence="2">Uncharacterized protein</fullName>
    </submittedName>
</protein>
<gene>
    <name evidence="2" type="ORF">G6O67_008160</name>
</gene>
<proteinExistence type="predicted"/>
<evidence type="ECO:0000313" key="2">
    <source>
        <dbReference type="EMBL" id="KAF4504751.1"/>
    </source>
</evidence>
<feature type="region of interest" description="Disordered" evidence="1">
    <location>
        <begin position="1"/>
        <end position="47"/>
    </location>
</feature>
<evidence type="ECO:0000256" key="1">
    <source>
        <dbReference type="SAM" id="MobiDB-lite"/>
    </source>
</evidence>
<comment type="caution">
    <text evidence="2">The sequence shown here is derived from an EMBL/GenBank/DDBJ whole genome shotgun (WGS) entry which is preliminary data.</text>
</comment>
<evidence type="ECO:0000313" key="3">
    <source>
        <dbReference type="Proteomes" id="UP000557566"/>
    </source>
</evidence>
<accession>A0A8H4LTA2</accession>
<organism evidence="2 3">
    <name type="scientific">Ophiocordyceps sinensis</name>
    <dbReference type="NCBI Taxonomy" id="72228"/>
    <lineage>
        <taxon>Eukaryota</taxon>
        <taxon>Fungi</taxon>
        <taxon>Dikarya</taxon>
        <taxon>Ascomycota</taxon>
        <taxon>Pezizomycotina</taxon>
        <taxon>Sordariomycetes</taxon>
        <taxon>Hypocreomycetidae</taxon>
        <taxon>Hypocreales</taxon>
        <taxon>Ophiocordycipitaceae</taxon>
        <taxon>Ophiocordyceps</taxon>
    </lineage>
</organism>
<dbReference type="EMBL" id="JAAVMX010000009">
    <property type="protein sequence ID" value="KAF4504751.1"/>
    <property type="molecule type" value="Genomic_DNA"/>
</dbReference>